<dbReference type="Proteomes" id="UP000298424">
    <property type="component" value="Unassembled WGS sequence"/>
</dbReference>
<organism evidence="3 4">
    <name type="scientific">Cryobacterium lyxosi</name>
    <dbReference type="NCBI Taxonomy" id="1259228"/>
    <lineage>
        <taxon>Bacteria</taxon>
        <taxon>Bacillati</taxon>
        <taxon>Actinomycetota</taxon>
        <taxon>Actinomycetes</taxon>
        <taxon>Micrococcales</taxon>
        <taxon>Microbacteriaceae</taxon>
        <taxon>Cryobacterium</taxon>
    </lineage>
</organism>
<evidence type="ECO:0000313" key="4">
    <source>
        <dbReference type="Proteomes" id="UP000298424"/>
    </source>
</evidence>
<feature type="transmembrane region" description="Helical" evidence="2">
    <location>
        <begin position="55"/>
        <end position="77"/>
    </location>
</feature>
<keyword evidence="2" id="KW-1133">Transmembrane helix</keyword>
<keyword evidence="1" id="KW-0175">Coiled coil</keyword>
<keyword evidence="2" id="KW-0472">Membrane</keyword>
<accession>A0A4R8ZK24</accession>
<reference evidence="3 4" key="1">
    <citation type="submission" date="2019-03" db="EMBL/GenBank/DDBJ databases">
        <title>Genomics of glacier-inhabiting Cryobacterium strains.</title>
        <authorList>
            <person name="Liu Q."/>
            <person name="Xin Y.-H."/>
        </authorList>
    </citation>
    <scope>NUCLEOTIDE SEQUENCE [LARGE SCALE GENOMIC DNA]</scope>
    <source>
        <strain evidence="3 4">TMT1-1</strain>
    </source>
</reference>
<evidence type="ECO:0000256" key="2">
    <source>
        <dbReference type="SAM" id="Phobius"/>
    </source>
</evidence>
<gene>
    <name evidence="3" type="ORF">E3T27_04640</name>
</gene>
<feature type="coiled-coil region" evidence="1">
    <location>
        <begin position="5"/>
        <end position="32"/>
    </location>
</feature>
<dbReference type="RefSeq" id="WP_134571737.1">
    <property type="nucleotide sequence ID" value="NZ_SOGT01000005.1"/>
</dbReference>
<sequence length="359" mass="38597">MRMPRTRTQLRLERLEAKIDQLTLISESAQRNSNEALSLIRDLDHAAGASRPRHVVWLVIALVACVVGAITFTSLGAQAFNVPIASSDGFGSIDVAWGTDMPEVGEFEKINEVQAWVEIVTDEGFDRTSIDVRFPPESAGRDFLIVLKGFAQFKKFSESSYRVVTRQCEELPGISEDCQIISGTIPTGLPTDRFAGGYCVSHAEGEASPLVSLHGESKAIEATNWAYNTVSSPSIWGEKFALRTTTYQTIDLGARFAFANLDGCAIILRSIVRTTVETDPVQEDLLSDTFVRSGDNLAGVSTIVTKDRNADSIGQSFLATGAVFAGLAAGLAPGLASLVRKSRSGRRRFAAGPAPAPAP</sequence>
<evidence type="ECO:0000313" key="3">
    <source>
        <dbReference type="EMBL" id="TFD27752.1"/>
    </source>
</evidence>
<keyword evidence="2" id="KW-0812">Transmembrane</keyword>
<protein>
    <submittedName>
        <fullName evidence="3">Uncharacterized protein</fullName>
    </submittedName>
</protein>
<proteinExistence type="predicted"/>
<evidence type="ECO:0000256" key="1">
    <source>
        <dbReference type="SAM" id="Coils"/>
    </source>
</evidence>
<name>A0A4R8ZK24_9MICO</name>
<keyword evidence="4" id="KW-1185">Reference proteome</keyword>
<dbReference type="EMBL" id="SOGT01000005">
    <property type="protein sequence ID" value="TFD27752.1"/>
    <property type="molecule type" value="Genomic_DNA"/>
</dbReference>
<comment type="caution">
    <text evidence="3">The sequence shown here is derived from an EMBL/GenBank/DDBJ whole genome shotgun (WGS) entry which is preliminary data.</text>
</comment>
<dbReference type="AlphaFoldDB" id="A0A4R8ZK24"/>
<feature type="transmembrane region" description="Helical" evidence="2">
    <location>
        <begin position="317"/>
        <end position="339"/>
    </location>
</feature>